<dbReference type="InterPro" id="IPR008928">
    <property type="entry name" value="6-hairpin_glycosidase_sf"/>
</dbReference>
<organism evidence="1 2">
    <name type="scientific">Cohnella phaseoli</name>
    <dbReference type="NCBI Taxonomy" id="456490"/>
    <lineage>
        <taxon>Bacteria</taxon>
        <taxon>Bacillati</taxon>
        <taxon>Bacillota</taxon>
        <taxon>Bacilli</taxon>
        <taxon>Bacillales</taxon>
        <taxon>Paenibacillaceae</taxon>
        <taxon>Cohnella</taxon>
    </lineage>
</organism>
<gene>
    <name evidence="1" type="ORF">DFP98_108196</name>
</gene>
<dbReference type="OrthoDB" id="2488337at2"/>
<dbReference type="SUPFAM" id="SSF48208">
    <property type="entry name" value="Six-hairpin glycosidases"/>
    <property type="match status" value="1"/>
</dbReference>
<dbReference type="Gene3D" id="1.50.10.10">
    <property type="match status" value="1"/>
</dbReference>
<dbReference type="GO" id="GO:0005975">
    <property type="term" value="P:carbohydrate metabolic process"/>
    <property type="evidence" value="ECO:0007669"/>
    <property type="project" value="InterPro"/>
</dbReference>
<reference evidence="1 2" key="1">
    <citation type="submission" date="2018-07" db="EMBL/GenBank/DDBJ databases">
        <title>Genomic Encyclopedia of Type Strains, Phase III (KMG-III): the genomes of soil and plant-associated and newly described type strains.</title>
        <authorList>
            <person name="Whitman W."/>
        </authorList>
    </citation>
    <scope>NUCLEOTIDE SEQUENCE [LARGE SCALE GENOMIC DNA]</scope>
    <source>
        <strain evidence="1 2">CECT 7287</strain>
    </source>
</reference>
<dbReference type="RefSeq" id="WP_116060950.1">
    <property type="nucleotide sequence ID" value="NZ_QRDZ01000008.1"/>
</dbReference>
<dbReference type="InterPro" id="IPR012341">
    <property type="entry name" value="6hp_glycosidase-like_sf"/>
</dbReference>
<dbReference type="AlphaFoldDB" id="A0A3D9KAQ1"/>
<proteinExistence type="predicted"/>
<accession>A0A3D9KAQ1</accession>
<comment type="caution">
    <text evidence="1">The sequence shown here is derived from an EMBL/GenBank/DDBJ whole genome shotgun (WGS) entry which is preliminary data.</text>
</comment>
<evidence type="ECO:0000313" key="2">
    <source>
        <dbReference type="Proteomes" id="UP000256977"/>
    </source>
</evidence>
<keyword evidence="2" id="KW-1185">Reference proteome</keyword>
<sequence length="883" mass="100018">MKRVRVVWKKGPAAGRIEVMNGSLHSFGIETGDGIAEIEEWKDHSAGPLTLVVSIEPLYAPGEGKLLVSIVDCACPFSFFAEDVHEAYPIYMPDYGVAVTSAADFRSYEELEADIKRRGLRTNLQKLAEEPEESFEAASAATKDQPCPIWQGVSRDTRIFESQVRGRPSNNFWEPPIGGSALQWDWVQPRQHATEVGLPESGGKPVRYYYMVGRGMGCTDGVVRKLEEGTLPILHTEITDDEMVYTAVSFVSYESRPLTSGSVDGTHYLLADGYGFGHMFTEAQAEEREILLQGAAISGETTVYYCRITAANTGSVPRYAWFKNLIPNAGGIPYTFEGSTGFAHYSDDRVFGVSKLNGRPLQTEESAVLVMPGEEACFEFYLPHEPVSRERALRLSEQNFRERHTECRAFWEDKLSRGAQIRLPEPRIEQMLRAGLLHTDLIFYGQEPEGTLVPAIGIYTAIGSESSPIIQFMNAMGWSDTARRGLSFFLDKQHESGLMQNFGGYMLETGAALWCIGEYYRYTRDLEWIREIQPKLLKSYAFLMDWRKRNETENLRGRGYGMLEGKTADPEDPFHSFMLSGYAYIGLSRLAEMLTELDAELSGQIHADAEGLKADIRASFDEAVARSPVVPLGDGTWVPTAPPWTESRGPLSLYTEGGNWYTHGSFMSRDSMLGPMYLLFQEVIDPRERAADYLIHYHNELMFTRNVAFSQPYYSTHPWVHLKRGEVKAFLKAYYNTFAALADRETYTFWEHYYQVSPHKTHEEGWFLMQTRWMLYMEEGTTLKLLPGIPRDWLKQGKRIELQDVHSYFGQFSLRVKSEGSRITVSLNCDSSRGPATVQLRLPHPEGKRVVRLSGGGVYLPDEESVRWDDFGGEAEIELYFEE</sequence>
<evidence type="ECO:0000313" key="1">
    <source>
        <dbReference type="EMBL" id="RED83353.1"/>
    </source>
</evidence>
<dbReference type="EMBL" id="QRDZ01000008">
    <property type="protein sequence ID" value="RED83353.1"/>
    <property type="molecule type" value="Genomic_DNA"/>
</dbReference>
<dbReference type="Proteomes" id="UP000256977">
    <property type="component" value="Unassembled WGS sequence"/>
</dbReference>
<protein>
    <submittedName>
        <fullName evidence="1">Uncharacterized protein</fullName>
    </submittedName>
</protein>
<name>A0A3D9KAQ1_9BACL</name>